<dbReference type="SUPFAM" id="SSF54427">
    <property type="entry name" value="NTF2-like"/>
    <property type="match status" value="1"/>
</dbReference>
<dbReference type="Pfam" id="PF12680">
    <property type="entry name" value="SnoaL_2"/>
    <property type="match status" value="1"/>
</dbReference>
<keyword evidence="3" id="KW-1185">Reference proteome</keyword>
<name>A0A1N7EU30_9ACTN</name>
<dbReference type="EMBL" id="FTNI01000019">
    <property type="protein sequence ID" value="SIR91557.1"/>
    <property type="molecule type" value="Genomic_DNA"/>
</dbReference>
<evidence type="ECO:0000313" key="2">
    <source>
        <dbReference type="EMBL" id="SIR91557.1"/>
    </source>
</evidence>
<dbReference type="Gene3D" id="3.10.450.50">
    <property type="match status" value="1"/>
</dbReference>
<sequence>MTSSALQIALAYHRAWTGGDLDLAMGHIAGDVVLDAPAGRLAGIQAYREFLAPFAERFLVRTEMIAAFGDDDRALMMYDAETIPAKSAPAAECVTVRDGKIVYNRFVFDRTPFDEFRRRQAQAGAVQGR</sequence>
<dbReference type="Proteomes" id="UP000186096">
    <property type="component" value="Unassembled WGS sequence"/>
</dbReference>
<dbReference type="GeneID" id="97500618"/>
<dbReference type="AlphaFoldDB" id="A0A1N7EU30"/>
<dbReference type="OrthoDB" id="3257148at2"/>
<organism evidence="2 3">
    <name type="scientific">Microbispora rosea</name>
    <dbReference type="NCBI Taxonomy" id="58117"/>
    <lineage>
        <taxon>Bacteria</taxon>
        <taxon>Bacillati</taxon>
        <taxon>Actinomycetota</taxon>
        <taxon>Actinomycetes</taxon>
        <taxon>Streptosporangiales</taxon>
        <taxon>Streptosporangiaceae</taxon>
        <taxon>Microbispora</taxon>
    </lineage>
</organism>
<accession>A0A1N7EU30</accession>
<evidence type="ECO:0000259" key="1">
    <source>
        <dbReference type="Pfam" id="PF12680"/>
    </source>
</evidence>
<evidence type="ECO:0000313" key="3">
    <source>
        <dbReference type="Proteomes" id="UP000186096"/>
    </source>
</evidence>
<protein>
    <submittedName>
        <fullName evidence="2">SnoaL-like domain-containing protein</fullName>
    </submittedName>
</protein>
<dbReference type="InterPro" id="IPR032710">
    <property type="entry name" value="NTF2-like_dom_sf"/>
</dbReference>
<proteinExistence type="predicted"/>
<gene>
    <name evidence="2" type="ORF">SAMN05421833_119119</name>
</gene>
<dbReference type="STRING" id="58117.SAMN05421833_119119"/>
<feature type="domain" description="SnoaL-like" evidence="1">
    <location>
        <begin position="11"/>
        <end position="103"/>
    </location>
</feature>
<reference evidence="3" key="1">
    <citation type="submission" date="2017-01" db="EMBL/GenBank/DDBJ databases">
        <authorList>
            <person name="Varghese N."/>
            <person name="Submissions S."/>
        </authorList>
    </citation>
    <scope>NUCLEOTIDE SEQUENCE [LARGE SCALE GENOMIC DNA]</scope>
    <source>
        <strain evidence="3">ATCC 12950</strain>
    </source>
</reference>
<dbReference type="InterPro" id="IPR037401">
    <property type="entry name" value="SnoaL-like"/>
</dbReference>
<dbReference type="RefSeq" id="WP_076438548.1">
    <property type="nucleotide sequence ID" value="NZ_CP192071.1"/>
</dbReference>